<sequence length="141" mass="16868">MQVRDYLSRYYYTKQKIKLMQEETEEFIRLANSIPGISFDQIRVDGTKSLKAPFEKWIQKTLENEQLITQMKRKLPNIKGEIICVIDQLEDSKLKMLLIYRYIDWLSWSEIAKNLVYSSATVRRWHVKALAQIVLPKKRQD</sequence>
<evidence type="ECO:0000313" key="1">
    <source>
        <dbReference type="EMBL" id="BCR36137.1"/>
    </source>
</evidence>
<dbReference type="KEGG" id="manr:MPAN_010300"/>
<reference evidence="1" key="1">
    <citation type="submission" date="2021-01" db="EMBL/GenBank/DDBJ databases">
        <title>Draft genome sequence of Acholeplasmataceae bacterium strain Mahy22.</title>
        <authorList>
            <person name="Watanabe M."/>
            <person name="Kojima H."/>
            <person name="Fukui M."/>
        </authorList>
    </citation>
    <scope>NUCLEOTIDE SEQUENCE</scope>
    <source>
        <strain evidence="1">Mahy22</strain>
    </source>
</reference>
<dbReference type="Gene3D" id="1.20.140.160">
    <property type="match status" value="1"/>
</dbReference>
<dbReference type="EMBL" id="AP024412">
    <property type="protein sequence ID" value="BCR36137.1"/>
    <property type="molecule type" value="Genomic_DNA"/>
</dbReference>
<proteinExistence type="predicted"/>
<dbReference type="SUPFAM" id="SSF88659">
    <property type="entry name" value="Sigma3 and sigma4 domains of RNA polymerase sigma factors"/>
    <property type="match status" value="1"/>
</dbReference>
<dbReference type="InterPro" id="IPR013324">
    <property type="entry name" value="RNA_pol_sigma_r3/r4-like"/>
</dbReference>
<name>A0A7U9XX11_9MOLU</name>
<gene>
    <name evidence="1" type="ORF">MPAN_010300</name>
</gene>
<accession>A0A7U9XX11</accession>
<organism evidence="1 2">
    <name type="scientific">Mariniplasma anaerobium</name>
    <dbReference type="NCBI Taxonomy" id="2735436"/>
    <lineage>
        <taxon>Bacteria</taxon>
        <taxon>Bacillati</taxon>
        <taxon>Mycoplasmatota</taxon>
        <taxon>Mollicutes</taxon>
        <taxon>Acholeplasmatales</taxon>
        <taxon>Acholeplasmataceae</taxon>
        <taxon>Mariniplasma</taxon>
    </lineage>
</organism>
<evidence type="ECO:0000313" key="2">
    <source>
        <dbReference type="Proteomes" id="UP000620133"/>
    </source>
</evidence>
<dbReference type="RefSeq" id="WP_176239600.1">
    <property type="nucleotide sequence ID" value="NZ_AP024412.1"/>
</dbReference>
<keyword evidence="2" id="KW-1185">Reference proteome</keyword>
<dbReference type="Proteomes" id="UP000620133">
    <property type="component" value="Chromosome"/>
</dbReference>
<protein>
    <submittedName>
        <fullName evidence="1">Uncharacterized protein</fullName>
    </submittedName>
</protein>
<dbReference type="AlphaFoldDB" id="A0A7U9XX11"/>